<evidence type="ECO:0000256" key="1">
    <source>
        <dbReference type="SAM" id="MobiDB-lite"/>
    </source>
</evidence>
<dbReference type="InterPro" id="IPR003615">
    <property type="entry name" value="HNH_nuc"/>
</dbReference>
<feature type="region of interest" description="Disordered" evidence="1">
    <location>
        <begin position="204"/>
        <end position="225"/>
    </location>
</feature>
<feature type="compositionally biased region" description="Pro residues" evidence="1">
    <location>
        <begin position="310"/>
        <end position="329"/>
    </location>
</feature>
<feature type="compositionally biased region" description="Acidic residues" evidence="1">
    <location>
        <begin position="211"/>
        <end position="225"/>
    </location>
</feature>
<feature type="region of interest" description="Disordered" evidence="1">
    <location>
        <begin position="620"/>
        <end position="674"/>
    </location>
</feature>
<comment type="caution">
    <text evidence="3">The sequence shown here is derived from an EMBL/GenBank/DDBJ whole genome shotgun (WGS) entry which is preliminary data.</text>
</comment>
<feature type="domain" description="HNH nuclease" evidence="2">
    <location>
        <begin position="540"/>
        <end position="592"/>
    </location>
</feature>
<feature type="compositionally biased region" description="Basic and acidic residues" evidence="1">
    <location>
        <begin position="635"/>
        <end position="645"/>
    </location>
</feature>
<feature type="region of interest" description="Disordered" evidence="1">
    <location>
        <begin position="474"/>
        <end position="495"/>
    </location>
</feature>
<dbReference type="AlphaFoldDB" id="A0A852Z6M1"/>
<organism evidence="3 4">
    <name type="scientific">Actinopolymorpha rutila</name>
    <dbReference type="NCBI Taxonomy" id="446787"/>
    <lineage>
        <taxon>Bacteria</taxon>
        <taxon>Bacillati</taxon>
        <taxon>Actinomycetota</taxon>
        <taxon>Actinomycetes</taxon>
        <taxon>Propionibacteriales</taxon>
        <taxon>Actinopolymorphaceae</taxon>
        <taxon>Actinopolymorpha</taxon>
    </lineage>
</organism>
<evidence type="ECO:0000259" key="2">
    <source>
        <dbReference type="SMART" id="SM00507"/>
    </source>
</evidence>
<dbReference type="Gene3D" id="1.10.30.50">
    <property type="match status" value="1"/>
</dbReference>
<feature type="compositionally biased region" description="Low complexity" evidence="1">
    <location>
        <begin position="330"/>
        <end position="340"/>
    </location>
</feature>
<feature type="compositionally biased region" description="Basic and acidic residues" evidence="1">
    <location>
        <begin position="111"/>
        <end position="128"/>
    </location>
</feature>
<evidence type="ECO:0000313" key="3">
    <source>
        <dbReference type="EMBL" id="NYH88023.1"/>
    </source>
</evidence>
<keyword evidence="4" id="KW-1185">Reference proteome</keyword>
<feature type="compositionally biased region" description="Polar residues" evidence="1">
    <location>
        <begin position="650"/>
        <end position="674"/>
    </location>
</feature>
<dbReference type="RefSeq" id="WP_202889123.1">
    <property type="nucleotide sequence ID" value="NZ_BAAARR010000004.1"/>
</dbReference>
<sequence length="724" mass="75544">MTTGASTAGRGAPRSLEGLEAEICDLASRIAIATHEWLRLIVAFDRREGWRTSGCRSTAQWLSWRCGMSLSAAYEHLRVGRALEGLPKIAAEFAAGRLSYSKVRALTRIAGADHRPSHADRDTTRDETTQPSPRSGRSDNPNARAEEPTKAQEPPGAEAHADAQERSGTVEGGAREGASHMGAEWYEDADTAGAEADANGEAYADSHADAGDTDADAGDAGAEGDTDAEDELLNLARSATAAQLDRIARGCSAARSKEQNHRRAMRRGVTWFYDEDGSLVIRGRLAPDEGATVVAALEAALDTLLARKSAPPPTTKPPASPASPAPPASPTASGPTAGATEPSGTTDSAKPTGITGTAEPTGVTDMPDSASRDDTTASAEACYPSAPDGPRSDGPRSDSSAEESRSGQTAASAVPPSDTPPAVPHRHRGALAADALVLMAETLLANTPAFLNSADKYRVIVHLNPAAGPGMFTPAAAIPSADEGTPRPAPHQAAHLDDGIPLAPETADRLACEATVTNLHIGGDGQVHGLGDPTRFPRAATARAVRIRAHHACQAPGCTTRHGLQIHHVRHWCHGGETSLANLVLICRFHHWLVHEGGHTFAARPGATFGFYRPDGTEVPATPSLPGITGAPADRPVDAHFRGSGDAHNPSGTGNSYDPSGSGNSHDPSGTISDRNLARSVLDRWVDLRRALGEDVLTPPWWSGDPLDLDYAVSVILDAQAALN</sequence>
<accession>A0A852Z6M1</accession>
<evidence type="ECO:0000313" key="4">
    <source>
        <dbReference type="Proteomes" id="UP000579605"/>
    </source>
</evidence>
<dbReference type="SMART" id="SM00507">
    <property type="entry name" value="HNHc"/>
    <property type="match status" value="1"/>
</dbReference>
<feature type="compositionally biased region" description="Polar residues" evidence="1">
    <location>
        <begin position="129"/>
        <end position="141"/>
    </location>
</feature>
<dbReference type="CDD" id="cd00085">
    <property type="entry name" value="HNHc"/>
    <property type="match status" value="1"/>
</dbReference>
<reference evidence="3 4" key="1">
    <citation type="submission" date="2020-07" db="EMBL/GenBank/DDBJ databases">
        <title>Sequencing the genomes of 1000 actinobacteria strains.</title>
        <authorList>
            <person name="Klenk H.-P."/>
        </authorList>
    </citation>
    <scope>NUCLEOTIDE SEQUENCE [LARGE SCALE GENOMIC DNA]</scope>
    <source>
        <strain evidence="3 4">DSM 18448</strain>
    </source>
</reference>
<feature type="region of interest" description="Disordered" evidence="1">
    <location>
        <begin position="308"/>
        <end position="425"/>
    </location>
</feature>
<gene>
    <name evidence="3" type="ORF">F4554_000661</name>
</gene>
<feature type="region of interest" description="Disordered" evidence="1">
    <location>
        <begin position="111"/>
        <end position="178"/>
    </location>
</feature>
<protein>
    <recommendedName>
        <fullName evidence="2">HNH nuclease domain-containing protein</fullName>
    </recommendedName>
</protein>
<name>A0A852Z6M1_9ACTN</name>
<dbReference type="Proteomes" id="UP000579605">
    <property type="component" value="Unassembled WGS sequence"/>
</dbReference>
<proteinExistence type="predicted"/>
<dbReference type="EMBL" id="JACBZH010000001">
    <property type="protein sequence ID" value="NYH88023.1"/>
    <property type="molecule type" value="Genomic_DNA"/>
</dbReference>